<evidence type="ECO:0000313" key="4">
    <source>
        <dbReference type="Proteomes" id="UP000727907"/>
    </source>
</evidence>
<dbReference type="Proteomes" id="UP000727907">
    <property type="component" value="Unassembled WGS sequence"/>
</dbReference>
<evidence type="ECO:0000256" key="1">
    <source>
        <dbReference type="ARBA" id="ARBA00023125"/>
    </source>
</evidence>
<dbReference type="PANTHER" id="PTHR47894">
    <property type="entry name" value="HTH-TYPE TRANSCRIPTIONAL REGULATOR GADX"/>
    <property type="match status" value="1"/>
</dbReference>
<evidence type="ECO:0000259" key="2">
    <source>
        <dbReference type="PROSITE" id="PS01124"/>
    </source>
</evidence>
<dbReference type="RefSeq" id="WP_216960411.1">
    <property type="nucleotide sequence ID" value="NZ_JAHOPB010000001.1"/>
</dbReference>
<dbReference type="Pfam" id="PF12625">
    <property type="entry name" value="Arabinose_bd"/>
    <property type="match status" value="1"/>
</dbReference>
<organism evidence="3 4">
    <name type="scientific">Reyranella humidisoli</name>
    <dbReference type="NCBI Taxonomy" id="2849149"/>
    <lineage>
        <taxon>Bacteria</taxon>
        <taxon>Pseudomonadati</taxon>
        <taxon>Pseudomonadota</taxon>
        <taxon>Alphaproteobacteria</taxon>
        <taxon>Hyphomicrobiales</taxon>
        <taxon>Reyranellaceae</taxon>
        <taxon>Reyranella</taxon>
    </lineage>
</organism>
<proteinExistence type="predicted"/>
<dbReference type="InterPro" id="IPR032687">
    <property type="entry name" value="AraC-type_N"/>
</dbReference>
<protein>
    <submittedName>
        <fullName evidence="3">AraC family transcriptional regulator</fullName>
    </submittedName>
</protein>
<dbReference type="PROSITE" id="PS01124">
    <property type="entry name" value="HTH_ARAC_FAMILY_2"/>
    <property type="match status" value="1"/>
</dbReference>
<name>A0ABS6IJV2_9HYPH</name>
<comment type="caution">
    <text evidence="3">The sequence shown here is derived from an EMBL/GenBank/DDBJ whole genome shotgun (WGS) entry which is preliminary data.</text>
</comment>
<accession>A0ABS6IJV2</accession>
<reference evidence="3 4" key="1">
    <citation type="submission" date="2021-06" db="EMBL/GenBank/DDBJ databases">
        <authorList>
            <person name="Lee D.H."/>
        </authorList>
    </citation>
    <scope>NUCLEOTIDE SEQUENCE [LARGE SCALE GENOMIC DNA]</scope>
    <source>
        <strain evidence="3 4">MMS21-HV4-11</strain>
    </source>
</reference>
<dbReference type="PANTHER" id="PTHR47894:SF4">
    <property type="entry name" value="HTH-TYPE TRANSCRIPTIONAL REGULATOR GADX"/>
    <property type="match status" value="1"/>
</dbReference>
<dbReference type="Pfam" id="PF12833">
    <property type="entry name" value="HTH_18"/>
    <property type="match status" value="1"/>
</dbReference>
<gene>
    <name evidence="3" type="ORF">KQ910_12550</name>
</gene>
<dbReference type="InterPro" id="IPR018060">
    <property type="entry name" value="HTH_AraC"/>
</dbReference>
<keyword evidence="4" id="KW-1185">Reference proteome</keyword>
<dbReference type="SMART" id="SM00342">
    <property type="entry name" value="HTH_ARAC"/>
    <property type="match status" value="1"/>
</dbReference>
<evidence type="ECO:0000313" key="3">
    <source>
        <dbReference type="EMBL" id="MBU8874596.1"/>
    </source>
</evidence>
<keyword evidence="1" id="KW-0238">DNA-binding</keyword>
<sequence>MRVGPMMGLPALLAGFGVELAPLLAESGLPPDSFGDPENRWPVDRLLHLASRGAEATNCPHLCLLLAAPVGPSALGAPLARLLAGALSVERALRGLTMNLHLNGEALVPALATGPDGARFSIMPYALHRQGNDQLEDFALATVANILRFLCGPRWAPLRVTFARREPADRRPYDSFFRAPLEFDAPLGAVFFDAAWLSRRPEPSPHGLAASPLPLTAEDLDIAIRARRAVMVGLAQGSVGVDAVAVALGLGRRTLNRRFTERGTSIRELIATVRLEIAQRLLRDTDLTIADIASTLCYSDVAAFSRAFSAGIGRAPAAWRNAQRAPLSDQG</sequence>
<dbReference type="EMBL" id="JAHOPB010000001">
    <property type="protein sequence ID" value="MBU8874596.1"/>
    <property type="molecule type" value="Genomic_DNA"/>
</dbReference>
<feature type="domain" description="HTH araC/xylS-type" evidence="2">
    <location>
        <begin position="224"/>
        <end position="322"/>
    </location>
</feature>